<proteinExistence type="predicted"/>
<feature type="compositionally biased region" description="Polar residues" evidence="1">
    <location>
        <begin position="1"/>
        <end position="15"/>
    </location>
</feature>
<dbReference type="Proteomes" id="UP001432027">
    <property type="component" value="Unassembled WGS sequence"/>
</dbReference>
<feature type="compositionally biased region" description="Basic residues" evidence="1">
    <location>
        <begin position="179"/>
        <end position="188"/>
    </location>
</feature>
<feature type="region of interest" description="Disordered" evidence="1">
    <location>
        <begin position="1"/>
        <end position="54"/>
    </location>
</feature>
<evidence type="ECO:0000313" key="2">
    <source>
        <dbReference type="EMBL" id="GMS95714.1"/>
    </source>
</evidence>
<feature type="region of interest" description="Disordered" evidence="1">
    <location>
        <begin position="114"/>
        <end position="218"/>
    </location>
</feature>
<dbReference type="AlphaFoldDB" id="A0AAV5TMU7"/>
<feature type="compositionally biased region" description="Basic and acidic residues" evidence="1">
    <location>
        <begin position="198"/>
        <end position="210"/>
    </location>
</feature>
<sequence>MYQTSLLKFSSSKDTSIGRHHKGNIIDPPSTLSITDSLRSKSTHRKDGSFFRPTKLSGESNESFILNFNGLQLSSNSRFEKSPIGKRAKASPIKIQLMDRSEIDMLRSINRSEYSSSSIHRTTREMTPGKLHRHEFEDSSPDEETIPLRHCRSAGVRMMEVRRKEKRRAEKNRDGRREREKRKERKSRSTSAVTTRNEMIKLEEREDRNSKGHNSSTITSRYHQILSMNESIQFRSQPSTRITQDHLHKLIYDPDFDCYYDPATERYYKIT</sequence>
<feature type="compositionally biased region" description="Basic and acidic residues" evidence="1">
    <location>
        <begin position="159"/>
        <end position="178"/>
    </location>
</feature>
<accession>A0AAV5TMU7</accession>
<evidence type="ECO:0000313" key="3">
    <source>
        <dbReference type="Proteomes" id="UP001432027"/>
    </source>
</evidence>
<organism evidence="2 3">
    <name type="scientific">Pristionchus entomophagus</name>
    <dbReference type="NCBI Taxonomy" id="358040"/>
    <lineage>
        <taxon>Eukaryota</taxon>
        <taxon>Metazoa</taxon>
        <taxon>Ecdysozoa</taxon>
        <taxon>Nematoda</taxon>
        <taxon>Chromadorea</taxon>
        <taxon>Rhabditida</taxon>
        <taxon>Rhabditina</taxon>
        <taxon>Diplogasteromorpha</taxon>
        <taxon>Diplogasteroidea</taxon>
        <taxon>Neodiplogasteridae</taxon>
        <taxon>Pristionchus</taxon>
    </lineage>
</organism>
<reference evidence="2" key="1">
    <citation type="submission" date="2023-10" db="EMBL/GenBank/DDBJ databases">
        <title>Genome assembly of Pristionchus species.</title>
        <authorList>
            <person name="Yoshida K."/>
            <person name="Sommer R.J."/>
        </authorList>
    </citation>
    <scope>NUCLEOTIDE SEQUENCE</scope>
    <source>
        <strain evidence="2">RS0144</strain>
    </source>
</reference>
<comment type="caution">
    <text evidence="2">The sequence shown here is derived from an EMBL/GenBank/DDBJ whole genome shotgun (WGS) entry which is preliminary data.</text>
</comment>
<gene>
    <name evidence="2" type="ORF">PENTCL1PPCAC_17889</name>
</gene>
<name>A0AAV5TMU7_9BILA</name>
<keyword evidence="3" id="KW-1185">Reference proteome</keyword>
<dbReference type="EMBL" id="BTSX01000004">
    <property type="protein sequence ID" value="GMS95714.1"/>
    <property type="molecule type" value="Genomic_DNA"/>
</dbReference>
<evidence type="ECO:0000256" key="1">
    <source>
        <dbReference type="SAM" id="MobiDB-lite"/>
    </source>
</evidence>
<feature type="non-terminal residue" evidence="2">
    <location>
        <position position="271"/>
    </location>
</feature>
<protein>
    <submittedName>
        <fullName evidence="2">Uncharacterized protein</fullName>
    </submittedName>
</protein>